<evidence type="ECO:0000256" key="4">
    <source>
        <dbReference type="PROSITE-ProRule" id="PRU00175"/>
    </source>
</evidence>
<proteinExistence type="predicted"/>
<dbReference type="SMART" id="SM00184">
    <property type="entry name" value="RING"/>
    <property type="match status" value="2"/>
</dbReference>
<dbReference type="InterPro" id="IPR001841">
    <property type="entry name" value="Znf_RING"/>
</dbReference>
<accession>A0A7S4ITP1</accession>
<dbReference type="PANTHER" id="PTHR45931">
    <property type="entry name" value="SI:CH211-59O9.10"/>
    <property type="match status" value="1"/>
</dbReference>
<dbReference type="GO" id="GO:0005634">
    <property type="term" value="C:nucleus"/>
    <property type="evidence" value="ECO:0007669"/>
    <property type="project" value="TreeGrafter"/>
</dbReference>
<dbReference type="PROSITE" id="PS50089">
    <property type="entry name" value="ZF_RING_2"/>
    <property type="match status" value="2"/>
</dbReference>
<evidence type="ECO:0000259" key="5">
    <source>
        <dbReference type="PROSITE" id="PS50089"/>
    </source>
</evidence>
<keyword evidence="2 4" id="KW-0863">Zinc-finger</keyword>
<evidence type="ECO:0000256" key="1">
    <source>
        <dbReference type="ARBA" id="ARBA00022723"/>
    </source>
</evidence>
<dbReference type="CDD" id="cd16454">
    <property type="entry name" value="RING-H2_PA-TM-RING"/>
    <property type="match status" value="1"/>
</dbReference>
<dbReference type="Gene3D" id="3.30.40.10">
    <property type="entry name" value="Zinc/RING finger domain, C3HC4 (zinc finger)"/>
    <property type="match status" value="2"/>
</dbReference>
<evidence type="ECO:0000313" key="6">
    <source>
        <dbReference type="EMBL" id="CAE2239478.1"/>
    </source>
</evidence>
<reference evidence="6" key="1">
    <citation type="submission" date="2021-01" db="EMBL/GenBank/DDBJ databases">
        <authorList>
            <person name="Corre E."/>
            <person name="Pelletier E."/>
            <person name="Niang G."/>
            <person name="Scheremetjew M."/>
            <person name="Finn R."/>
            <person name="Kale V."/>
            <person name="Holt S."/>
            <person name="Cochrane G."/>
            <person name="Meng A."/>
            <person name="Brown T."/>
            <person name="Cohen L."/>
        </authorList>
    </citation>
    <scope>NUCLEOTIDE SEQUENCE</scope>
    <source>
        <strain evidence="6">DIVA3 518/3/11/1/6</strain>
    </source>
</reference>
<gene>
    <name evidence="6" type="ORF">VSP0166_LOCUS16965</name>
</gene>
<protein>
    <recommendedName>
        <fullName evidence="5">RING-type domain-containing protein</fullName>
    </recommendedName>
</protein>
<feature type="domain" description="RING-type" evidence="5">
    <location>
        <begin position="101"/>
        <end position="142"/>
    </location>
</feature>
<sequence>MNWMHSGLFSMFRRAHSSNGQSSIIFVHGEPDDDNDSTSIRISIVFVPGMLNMPPNLQGLEDILDQSLRQARSRRNPISPSAFDALPTFTLKAVTRFPDPCSICQENFEEGEVVTKLPCGHTHHKDCISGWFNEHNSCPVCRYELPVEDPDNERERKARMSERDAEIARKPKCCELLDFTECLHEGSSDKKLKALSSCGHFFHPECVETWAKKDGQSCDTTLACPICHSLSALPSSIPEPTTVIRPPHKKRKRRELGRMDPIDLSYTW</sequence>
<dbReference type="InterPro" id="IPR051834">
    <property type="entry name" value="RING_finger_E3_ligase"/>
</dbReference>
<name>A0A7S4ITP1_9EUKA</name>
<keyword evidence="1" id="KW-0479">Metal-binding</keyword>
<organism evidence="6">
    <name type="scientific">Vannella robusta</name>
    <dbReference type="NCBI Taxonomy" id="1487602"/>
    <lineage>
        <taxon>Eukaryota</taxon>
        <taxon>Amoebozoa</taxon>
        <taxon>Discosea</taxon>
        <taxon>Flabellinia</taxon>
        <taxon>Vannellidae</taxon>
        <taxon>Vannella</taxon>
    </lineage>
</organism>
<evidence type="ECO:0000256" key="2">
    <source>
        <dbReference type="ARBA" id="ARBA00022771"/>
    </source>
</evidence>
<evidence type="ECO:0000256" key="3">
    <source>
        <dbReference type="ARBA" id="ARBA00022833"/>
    </source>
</evidence>
<keyword evidence="3" id="KW-0862">Zinc</keyword>
<feature type="domain" description="RING-type" evidence="5">
    <location>
        <begin position="182"/>
        <end position="228"/>
    </location>
</feature>
<dbReference type="EMBL" id="HBKP01024332">
    <property type="protein sequence ID" value="CAE2239478.1"/>
    <property type="molecule type" value="Transcribed_RNA"/>
</dbReference>
<dbReference type="PANTHER" id="PTHR45931:SF16">
    <property type="entry name" value="RING_U-BOX SUPERFAMILY PROTEIN"/>
    <property type="match status" value="1"/>
</dbReference>
<dbReference type="GO" id="GO:0006511">
    <property type="term" value="P:ubiquitin-dependent protein catabolic process"/>
    <property type="evidence" value="ECO:0007669"/>
    <property type="project" value="TreeGrafter"/>
</dbReference>
<dbReference type="SUPFAM" id="SSF57850">
    <property type="entry name" value="RING/U-box"/>
    <property type="match status" value="2"/>
</dbReference>
<dbReference type="InterPro" id="IPR013083">
    <property type="entry name" value="Znf_RING/FYVE/PHD"/>
</dbReference>
<dbReference type="GO" id="GO:0008270">
    <property type="term" value="F:zinc ion binding"/>
    <property type="evidence" value="ECO:0007669"/>
    <property type="project" value="UniProtKB-KW"/>
</dbReference>
<dbReference type="Pfam" id="PF13639">
    <property type="entry name" value="zf-RING_2"/>
    <property type="match status" value="1"/>
</dbReference>
<dbReference type="AlphaFoldDB" id="A0A7S4ITP1"/>
<dbReference type="GO" id="GO:0061630">
    <property type="term" value="F:ubiquitin protein ligase activity"/>
    <property type="evidence" value="ECO:0007669"/>
    <property type="project" value="TreeGrafter"/>
</dbReference>